<comment type="caution">
    <text evidence="2">The sequence shown here is derived from an EMBL/GenBank/DDBJ whole genome shotgun (WGS) entry which is preliminary data.</text>
</comment>
<keyword evidence="3" id="KW-1185">Reference proteome</keyword>
<feature type="region of interest" description="Disordered" evidence="1">
    <location>
        <begin position="368"/>
        <end position="403"/>
    </location>
</feature>
<feature type="compositionally biased region" description="Low complexity" evidence="1">
    <location>
        <begin position="371"/>
        <end position="381"/>
    </location>
</feature>
<reference evidence="3" key="1">
    <citation type="journal article" date="2019" name="Int. J. Syst. Evol. Microbiol.">
        <title>The Global Catalogue of Microorganisms (GCM) 10K type strain sequencing project: providing services to taxonomists for standard genome sequencing and annotation.</title>
        <authorList>
            <consortium name="The Broad Institute Genomics Platform"/>
            <consortium name="The Broad Institute Genome Sequencing Center for Infectious Disease"/>
            <person name="Wu L."/>
            <person name="Ma J."/>
        </authorList>
    </citation>
    <scope>NUCLEOTIDE SEQUENCE [LARGE SCALE GENOMIC DNA]</scope>
    <source>
        <strain evidence="3">JCM 9095</strain>
    </source>
</reference>
<evidence type="ECO:0000313" key="2">
    <source>
        <dbReference type="EMBL" id="GAA3191795.1"/>
    </source>
</evidence>
<sequence length="403" mass="44077">MPSPARHREPSTDREDTTPAPEGHRSRTGPAGRTGDLPAPPWVLARIRYAQEALIFEQRLADHLGEHEQVNAEFGKVVRAFWTIALHNRTDYRLFGSNSGLGGGAVGTSFEDLARVVESGNLRERVNFLFNGVARDLVPYLMGGVEPQHPVIGIERRDRHRTEQMRRYERERDELLAAGLDPEDEDQEMEELEALVRTPLRPWEVRPPLSPAERRLAVRDGVLLWSPAGQTHTLPMVADFQARSEDSGGLVLTGTSGSAYRIITHVARLTRLAGVPVDLGLIRSGLAGVLVGVGHHSFHEVMVGAQHALDEFDRSAASVYVNNWGRYWDVHPLTEEELRTHVAREGLFPDEHARALLAALEADRAAEAAAERAGGAAAERAGGAGRAGGSAGTSEGNDDDGRR</sequence>
<dbReference type="EMBL" id="BAAAUH010000041">
    <property type="protein sequence ID" value="GAA3191795.1"/>
    <property type="molecule type" value="Genomic_DNA"/>
</dbReference>
<feature type="compositionally biased region" description="Basic and acidic residues" evidence="1">
    <location>
        <begin position="1"/>
        <end position="25"/>
    </location>
</feature>
<name>A0ABP6Q0F4_9ACTN</name>
<feature type="compositionally biased region" description="Gly residues" evidence="1">
    <location>
        <begin position="382"/>
        <end position="391"/>
    </location>
</feature>
<proteinExistence type="predicted"/>
<organism evidence="2 3">
    <name type="scientific">Streptomyces virens</name>
    <dbReference type="NCBI Taxonomy" id="285572"/>
    <lineage>
        <taxon>Bacteria</taxon>
        <taxon>Bacillati</taxon>
        <taxon>Actinomycetota</taxon>
        <taxon>Actinomycetes</taxon>
        <taxon>Kitasatosporales</taxon>
        <taxon>Streptomycetaceae</taxon>
        <taxon>Streptomyces</taxon>
    </lineage>
</organism>
<evidence type="ECO:0000256" key="1">
    <source>
        <dbReference type="SAM" id="MobiDB-lite"/>
    </source>
</evidence>
<feature type="region of interest" description="Disordered" evidence="1">
    <location>
        <begin position="1"/>
        <end position="37"/>
    </location>
</feature>
<dbReference type="Proteomes" id="UP001501866">
    <property type="component" value="Unassembled WGS sequence"/>
</dbReference>
<accession>A0ABP6Q0F4</accession>
<evidence type="ECO:0000313" key="3">
    <source>
        <dbReference type="Proteomes" id="UP001501866"/>
    </source>
</evidence>
<gene>
    <name evidence="2" type="ORF">GCM10010451_47120</name>
</gene>
<protein>
    <submittedName>
        <fullName evidence="2">Uncharacterized protein</fullName>
    </submittedName>
</protein>